<evidence type="ECO:0000313" key="2">
    <source>
        <dbReference type="EMBL" id="HIT97763.1"/>
    </source>
</evidence>
<dbReference type="Gene3D" id="3.40.50.300">
    <property type="entry name" value="P-loop containing nucleotide triphosphate hydrolases"/>
    <property type="match status" value="1"/>
</dbReference>
<dbReference type="Gene3D" id="3.30.420.240">
    <property type="match status" value="1"/>
</dbReference>
<proteinExistence type="predicted"/>
<organism evidence="2 3">
    <name type="scientific">Candidatus Merdimorpha stercoravium</name>
    <dbReference type="NCBI Taxonomy" id="2840863"/>
    <lineage>
        <taxon>Bacteria</taxon>
        <taxon>Pseudomonadati</taxon>
        <taxon>Bacteroidota</taxon>
        <taxon>Flavobacteriia</taxon>
        <taxon>Flavobacteriales</taxon>
        <taxon>Candidatus Merdimorpha</taxon>
    </lineage>
</organism>
<accession>A0A9D1H975</accession>
<dbReference type="InterPro" id="IPR027417">
    <property type="entry name" value="P-loop_NTPase"/>
</dbReference>
<evidence type="ECO:0000313" key="3">
    <source>
        <dbReference type="Proteomes" id="UP000824161"/>
    </source>
</evidence>
<reference evidence="2" key="1">
    <citation type="submission" date="2020-10" db="EMBL/GenBank/DDBJ databases">
        <authorList>
            <person name="Gilroy R."/>
        </authorList>
    </citation>
    <scope>NUCLEOTIDE SEQUENCE</scope>
    <source>
        <strain evidence="2">1383</strain>
    </source>
</reference>
<dbReference type="Pfam" id="PF04466">
    <property type="entry name" value="Terminase_3"/>
    <property type="match status" value="1"/>
</dbReference>
<dbReference type="EMBL" id="DVLY01000065">
    <property type="protein sequence ID" value="HIT97763.1"/>
    <property type="molecule type" value="Genomic_DNA"/>
</dbReference>
<feature type="domain" description="Phage terminase large subunit N-terminal" evidence="1">
    <location>
        <begin position="19"/>
        <end position="211"/>
    </location>
</feature>
<gene>
    <name evidence="2" type="ORF">IAC44_02895</name>
</gene>
<dbReference type="Proteomes" id="UP000824161">
    <property type="component" value="Unassembled WGS sequence"/>
</dbReference>
<reference evidence="2" key="2">
    <citation type="journal article" date="2021" name="PeerJ">
        <title>Extensive microbial diversity within the chicken gut microbiome revealed by metagenomics and culture.</title>
        <authorList>
            <person name="Gilroy R."/>
            <person name="Ravi A."/>
            <person name="Getino M."/>
            <person name="Pursley I."/>
            <person name="Horton D.L."/>
            <person name="Alikhan N.F."/>
            <person name="Baker D."/>
            <person name="Gharbi K."/>
            <person name="Hall N."/>
            <person name="Watson M."/>
            <person name="Adriaenssens E.M."/>
            <person name="Foster-Nyarko E."/>
            <person name="Jarju S."/>
            <person name="Secka A."/>
            <person name="Antonio M."/>
            <person name="Oren A."/>
            <person name="Chaudhuri R.R."/>
            <person name="La Ragione R."/>
            <person name="Hildebrand F."/>
            <person name="Pallen M.J."/>
        </authorList>
    </citation>
    <scope>NUCLEOTIDE SEQUENCE</scope>
    <source>
        <strain evidence="2">1383</strain>
    </source>
</reference>
<protein>
    <recommendedName>
        <fullName evidence="1">Phage terminase large subunit N-terminal domain-containing protein</fullName>
    </recommendedName>
</protein>
<comment type="caution">
    <text evidence="2">The sequence shown here is derived from an EMBL/GenBank/DDBJ whole genome shotgun (WGS) entry which is preliminary data.</text>
</comment>
<dbReference type="InterPro" id="IPR035412">
    <property type="entry name" value="Terminase_L_N"/>
</dbReference>
<dbReference type="AlphaFoldDB" id="A0A9D1H975"/>
<sequence length="441" mass="48671">MELTRKQTEALDYLEDGKTIEVLFGGGAGGGKSVLGCYWLLKCALKYPGSRYLMARRAATTLRQTTLNTLRQVARLQGLPASWLRVNDQRGEVSVGTAGSVILMRHLQARPSDPEFDELGSLEITGAFIDECNQVSLRAWNVVRSRIRYRLGEYGLVPKMLGTCNPSKGFVYSRFYKPFREGTLEPDKRFVESLLRDNPFISPHYAESLRGLDSRSVQRLLCGNWEYQDDPMALMAYDRIVDVFSNTGVASGERFITADIARFGDDSTVICLWNGMRCEKIVVRARQGVDATAGDISSLASAAGVPLSHIVCDEDGVGGGVADLLKCKGFCNNASPVDVRGKKQNFTNLKSQCYFLLADAVGRGQVYVAVDDPQLRSRIIEELEQVRAVDVSGEGRLAVVPKARVKEVLGRSPDVADALMMRMYFVLHPPGATKDLARFFG</sequence>
<name>A0A9D1H975_9FLAO</name>
<evidence type="ECO:0000259" key="1">
    <source>
        <dbReference type="Pfam" id="PF04466"/>
    </source>
</evidence>